<protein>
    <submittedName>
        <fullName evidence="2">(northern house mosquito) hypothetical protein</fullName>
    </submittedName>
</protein>
<evidence type="ECO:0000256" key="1">
    <source>
        <dbReference type="SAM" id="MobiDB-lite"/>
    </source>
</evidence>
<feature type="compositionally biased region" description="Basic residues" evidence="1">
    <location>
        <begin position="26"/>
        <end position="42"/>
    </location>
</feature>
<sequence length="191" mass="21199">MAPGGRTSRSLHLPDQVLRSNPRFPHGLHHHRPKARSPKRSHLHGDQNRRNLHLRQNLSQTAAHSALVRRTVRADDPVRTGNARHYRTRQRSVLRRPRQGLGLGTARYGDRLQRRAGPLDIAIRAQRRVRLAVGILPVGHSDEAGSREAACQTDGPGHRSVAQLDQLHAADGGFRWGFEPAAAEARYGAAV</sequence>
<organism evidence="2">
    <name type="scientific">Culex pipiens</name>
    <name type="common">House mosquito</name>
    <dbReference type="NCBI Taxonomy" id="7175"/>
    <lineage>
        <taxon>Eukaryota</taxon>
        <taxon>Metazoa</taxon>
        <taxon>Ecdysozoa</taxon>
        <taxon>Arthropoda</taxon>
        <taxon>Hexapoda</taxon>
        <taxon>Insecta</taxon>
        <taxon>Pterygota</taxon>
        <taxon>Neoptera</taxon>
        <taxon>Endopterygota</taxon>
        <taxon>Diptera</taxon>
        <taxon>Nematocera</taxon>
        <taxon>Culicoidea</taxon>
        <taxon>Culicidae</taxon>
        <taxon>Culicinae</taxon>
        <taxon>Culicini</taxon>
        <taxon>Culex</taxon>
        <taxon>Culex</taxon>
    </lineage>
</organism>
<proteinExistence type="predicted"/>
<evidence type="ECO:0000313" key="2">
    <source>
        <dbReference type="EMBL" id="CAG6458717.1"/>
    </source>
</evidence>
<accession>A0A8D8AKF5</accession>
<dbReference type="AlphaFoldDB" id="A0A8D8AKF5"/>
<name>A0A8D8AKF5_CULPI</name>
<dbReference type="EMBL" id="HBUE01035919">
    <property type="protein sequence ID" value="CAG6458717.1"/>
    <property type="molecule type" value="Transcribed_RNA"/>
</dbReference>
<reference evidence="2" key="1">
    <citation type="submission" date="2021-05" db="EMBL/GenBank/DDBJ databases">
        <authorList>
            <person name="Alioto T."/>
            <person name="Alioto T."/>
            <person name="Gomez Garrido J."/>
        </authorList>
    </citation>
    <scope>NUCLEOTIDE SEQUENCE</scope>
</reference>
<feature type="region of interest" description="Disordered" evidence="1">
    <location>
        <begin position="1"/>
        <end position="53"/>
    </location>
</feature>